<feature type="domain" description="Spore protein YkvP/CgeB glycosyl transferase-like" evidence="1">
    <location>
        <begin position="176"/>
        <end position="294"/>
    </location>
</feature>
<dbReference type="Gene3D" id="1.25.40.10">
    <property type="entry name" value="Tetratricopeptide repeat domain"/>
    <property type="match status" value="1"/>
</dbReference>
<dbReference type="Pfam" id="PF13524">
    <property type="entry name" value="Glyco_trans_1_2"/>
    <property type="match status" value="1"/>
</dbReference>
<dbReference type="Proteomes" id="UP000576152">
    <property type="component" value="Unassembled WGS sequence"/>
</dbReference>
<evidence type="ECO:0000313" key="3">
    <source>
        <dbReference type="Proteomes" id="UP000576152"/>
    </source>
</evidence>
<dbReference type="EMBL" id="JACIBX010000001">
    <property type="protein sequence ID" value="MBB3710828.1"/>
    <property type="molecule type" value="Genomic_DNA"/>
</dbReference>
<dbReference type="InterPro" id="IPR011990">
    <property type="entry name" value="TPR-like_helical_dom_sf"/>
</dbReference>
<evidence type="ECO:0000259" key="1">
    <source>
        <dbReference type="Pfam" id="PF13524"/>
    </source>
</evidence>
<proteinExistence type="predicted"/>
<evidence type="ECO:0000313" key="2">
    <source>
        <dbReference type="EMBL" id="MBB3710828.1"/>
    </source>
</evidence>
<accession>A0ABR6HK64</accession>
<keyword evidence="3" id="KW-1185">Reference proteome</keyword>
<name>A0ABR6HK64_9RHOB</name>
<reference evidence="2 3" key="1">
    <citation type="submission" date="2020-08" db="EMBL/GenBank/DDBJ databases">
        <title>Genomic Encyclopedia of Type Strains, Phase III (KMG-III): the genomes of soil and plant-associated and newly described type strains.</title>
        <authorList>
            <person name="Whitman W."/>
        </authorList>
    </citation>
    <scope>NUCLEOTIDE SEQUENCE [LARGE SCALE GENOMIC DNA]</scope>
    <source>
        <strain evidence="2 3">CECT 8572</strain>
    </source>
</reference>
<dbReference type="RefSeq" id="WP_221188674.1">
    <property type="nucleotide sequence ID" value="NZ_JACIBX010000001.1"/>
</dbReference>
<sequence>MFFQWNHCPNAKASGFLEQHARLHVKCLAHDFEVEVISEDCDYREVCDRFEPDLALFEAGYRTHGSTRPRITGTDAHPGIPKIALHNGDPWCDRRAGLLADMDGWGIETVFAIGTATPGYTPSLAGRCFVWPNFIDPAVFRDYGLEKVVPVTLTGQVYGLYPWRQAVHELLTERYVCLVTPPFRYEDAAARRMLAGGAYARALNASWLSPSCGTMGHELVRKHLEIPGAGCLLVTERIPVLEAAGFLDGVNCVFADPPKLVDKVDALLAEPDRMREIIAAGHALVHARHTLAHRPQIRQWFDLSRNLKDGARIVQEDVFGPLRVATAEEGMVGLRLPTTGLDRAALRRAEQCLARGRVDEARAAFEAALDYVAYLPEARFGLARCDLAQGRVTAALARLSALIATTLKDYGAARPDPVEWAYYLAALLAAGHREAAIGLRSAYPELDHAELRLMRAALDRLADRPVGPWSVAARPATSLHALPARTPEMHSAWLVAIQSLNGQPPSGGRRGTRLHLRWQGLAALDRALRRLPGGVIRPRVPPAPGFGYLAELRDAVGRWLLPPLVRRRLRALAAQAAEITRNGPRIRRSRS</sequence>
<dbReference type="SUPFAM" id="SSF48452">
    <property type="entry name" value="TPR-like"/>
    <property type="match status" value="1"/>
</dbReference>
<protein>
    <recommendedName>
        <fullName evidence="1">Spore protein YkvP/CgeB glycosyl transferase-like domain-containing protein</fullName>
    </recommendedName>
</protein>
<dbReference type="InterPro" id="IPR055259">
    <property type="entry name" value="YkvP/CgeB_Glyco_trans-like"/>
</dbReference>
<dbReference type="Pfam" id="PF14559">
    <property type="entry name" value="TPR_19"/>
    <property type="match status" value="1"/>
</dbReference>
<organism evidence="2 3">
    <name type="scientific">Limimaricola variabilis</name>
    <dbReference type="NCBI Taxonomy" id="1492771"/>
    <lineage>
        <taxon>Bacteria</taxon>
        <taxon>Pseudomonadati</taxon>
        <taxon>Pseudomonadota</taxon>
        <taxon>Alphaproteobacteria</taxon>
        <taxon>Rhodobacterales</taxon>
        <taxon>Paracoccaceae</taxon>
        <taxon>Limimaricola</taxon>
    </lineage>
</organism>
<gene>
    <name evidence="2" type="ORF">FHS00_000381</name>
</gene>
<comment type="caution">
    <text evidence="2">The sequence shown here is derived from an EMBL/GenBank/DDBJ whole genome shotgun (WGS) entry which is preliminary data.</text>
</comment>